<evidence type="ECO:0000313" key="2">
    <source>
        <dbReference type="EMBL" id="TQK75685.1"/>
    </source>
</evidence>
<dbReference type="Proteomes" id="UP000316181">
    <property type="component" value="Unassembled WGS sequence"/>
</dbReference>
<reference evidence="2 3" key="1">
    <citation type="submission" date="2019-06" db="EMBL/GenBank/DDBJ databases">
        <title>Sequencing the genomes of 1000 actinobacteria strains.</title>
        <authorList>
            <person name="Klenk H.-P."/>
        </authorList>
    </citation>
    <scope>NUCLEOTIDE SEQUENCE [LARGE SCALE GENOMIC DNA]</scope>
    <source>
        <strain evidence="2 3">DSM 10596</strain>
    </source>
</reference>
<keyword evidence="1" id="KW-0472">Membrane</keyword>
<organism evidence="2 3">
    <name type="scientific">Rarobacter incanus</name>
    <dbReference type="NCBI Taxonomy" id="153494"/>
    <lineage>
        <taxon>Bacteria</taxon>
        <taxon>Bacillati</taxon>
        <taxon>Actinomycetota</taxon>
        <taxon>Actinomycetes</taxon>
        <taxon>Micrococcales</taxon>
        <taxon>Rarobacteraceae</taxon>
        <taxon>Rarobacter</taxon>
    </lineage>
</organism>
<keyword evidence="1" id="KW-1133">Transmembrane helix</keyword>
<gene>
    <name evidence="2" type="ORF">FB389_0317</name>
</gene>
<comment type="caution">
    <text evidence="2">The sequence shown here is derived from an EMBL/GenBank/DDBJ whole genome shotgun (WGS) entry which is preliminary data.</text>
</comment>
<evidence type="ECO:0000256" key="1">
    <source>
        <dbReference type="SAM" id="Phobius"/>
    </source>
</evidence>
<protein>
    <submittedName>
        <fullName evidence="2">LGFP repeat-containing protein</fullName>
    </submittedName>
</protein>
<feature type="transmembrane region" description="Helical" evidence="1">
    <location>
        <begin position="6"/>
        <end position="22"/>
    </location>
</feature>
<dbReference type="InterPro" id="IPR013207">
    <property type="entry name" value="LGFP"/>
</dbReference>
<dbReference type="EMBL" id="VFNV01000001">
    <property type="protein sequence ID" value="TQK75685.1"/>
    <property type="molecule type" value="Genomic_DNA"/>
</dbReference>
<proteinExistence type="predicted"/>
<feature type="transmembrane region" description="Helical" evidence="1">
    <location>
        <begin position="34"/>
        <end position="54"/>
    </location>
</feature>
<evidence type="ECO:0000313" key="3">
    <source>
        <dbReference type="Proteomes" id="UP000316181"/>
    </source>
</evidence>
<name>A0A542SMH9_9MICO</name>
<dbReference type="Pfam" id="PF08310">
    <property type="entry name" value="LGFP"/>
    <property type="match status" value="1"/>
</dbReference>
<dbReference type="AlphaFoldDB" id="A0A542SMH9"/>
<accession>A0A542SMH9</accession>
<keyword evidence="1" id="KW-0812">Transmembrane</keyword>
<sequence length="582" mass="62261">MLLVATYVAVCVMIEGMIYFDTRPTRTRFTRRLAIPLAIAATIAIAFASVVAVAPSARATQVKAVASAKEFDPGNIVSDAVFFDGDALSASQVQEFLEARVPRCYTASGGPTCLRNHMQATPTMAADAYCKKYTGSTNESAASIIAKVGAACNVSQKALIVLLEKEQSLITAGRSSSGNFPTLTKYLHATGFACTDTAPCDELYGGFFNQIYYGARQYQRYVNSSVYSWRTLGKNTIYYNPKKTCGSVTVNIRNKATLGLYFYTPYAPNAKALANLYGTGDSCSSYGNRNFYRIFTDWFGSSQIPVTGRIQQTWIAQGSHAGALGRPKAAAQCSASNYCVQKFQGGYVASTKRGTSFVMSNSAVSAAWLASYGTNGALRWPYSKAKCTTSGCVQKFTGGYVTTTSSGNAQVITGEIAKKWKALGGTKSALGMATGAMKCTAKGDCRQKFIGGVLAAPGGQAVQVVTADIAKAWKKAAIRKAVGYPKASQKCSTIKVKSGKKTVKVRACRQSFTKGWVVSRAGATTRTVTSTMAKAWSKNRSKVGYPTSNTSCKTARGVTTCKQKFTKKRITIKGKRVTISKL</sequence>
<keyword evidence="3" id="KW-1185">Reference proteome</keyword>